<evidence type="ECO:0000313" key="1">
    <source>
        <dbReference type="EMBL" id="KAF2681725.1"/>
    </source>
</evidence>
<sequence length="160" mass="18005">MSYCVSVFVDRHMDIRASRPNNAMERTLGWDRSTLSYDTRPIREQLGATTRSLSYEDRSIMSLESYSEPSIQMELLDGQTGLGLFESVACASWGYSEYATASEKSLLVCRTCKFYGENELQPVQVELLNGILKDTEYPAAALQAHATILYSLVLRELGRV</sequence>
<keyword evidence="2" id="KW-1185">Reference proteome</keyword>
<dbReference type="AlphaFoldDB" id="A0A6G1IU88"/>
<reference evidence="1" key="1">
    <citation type="journal article" date="2020" name="Stud. Mycol.">
        <title>101 Dothideomycetes genomes: a test case for predicting lifestyles and emergence of pathogens.</title>
        <authorList>
            <person name="Haridas S."/>
            <person name="Albert R."/>
            <person name="Binder M."/>
            <person name="Bloem J."/>
            <person name="Labutti K."/>
            <person name="Salamov A."/>
            <person name="Andreopoulos B."/>
            <person name="Baker S."/>
            <person name="Barry K."/>
            <person name="Bills G."/>
            <person name="Bluhm B."/>
            <person name="Cannon C."/>
            <person name="Castanera R."/>
            <person name="Culley D."/>
            <person name="Daum C."/>
            <person name="Ezra D."/>
            <person name="Gonzalez J."/>
            <person name="Henrissat B."/>
            <person name="Kuo A."/>
            <person name="Liang C."/>
            <person name="Lipzen A."/>
            <person name="Lutzoni F."/>
            <person name="Magnuson J."/>
            <person name="Mondo S."/>
            <person name="Nolan M."/>
            <person name="Ohm R."/>
            <person name="Pangilinan J."/>
            <person name="Park H.-J."/>
            <person name="Ramirez L."/>
            <person name="Alfaro M."/>
            <person name="Sun H."/>
            <person name="Tritt A."/>
            <person name="Yoshinaga Y."/>
            <person name="Zwiers L.-H."/>
            <person name="Turgeon B."/>
            <person name="Goodwin S."/>
            <person name="Spatafora J."/>
            <person name="Crous P."/>
            <person name="Grigoriev I."/>
        </authorList>
    </citation>
    <scope>NUCLEOTIDE SEQUENCE</scope>
    <source>
        <strain evidence="1">CBS 122367</strain>
    </source>
</reference>
<proteinExistence type="predicted"/>
<protein>
    <submittedName>
        <fullName evidence="1">Uncharacterized protein</fullName>
    </submittedName>
</protein>
<evidence type="ECO:0000313" key="2">
    <source>
        <dbReference type="Proteomes" id="UP000799291"/>
    </source>
</evidence>
<dbReference type="Proteomes" id="UP000799291">
    <property type="component" value="Unassembled WGS sequence"/>
</dbReference>
<accession>A0A6G1IU88</accession>
<name>A0A6G1IU88_9PLEO</name>
<gene>
    <name evidence="1" type="ORF">K458DRAFT_391677</name>
</gene>
<dbReference type="EMBL" id="MU005590">
    <property type="protein sequence ID" value="KAF2681725.1"/>
    <property type="molecule type" value="Genomic_DNA"/>
</dbReference>
<organism evidence="1 2">
    <name type="scientific">Lentithecium fluviatile CBS 122367</name>
    <dbReference type="NCBI Taxonomy" id="1168545"/>
    <lineage>
        <taxon>Eukaryota</taxon>
        <taxon>Fungi</taxon>
        <taxon>Dikarya</taxon>
        <taxon>Ascomycota</taxon>
        <taxon>Pezizomycotina</taxon>
        <taxon>Dothideomycetes</taxon>
        <taxon>Pleosporomycetidae</taxon>
        <taxon>Pleosporales</taxon>
        <taxon>Massarineae</taxon>
        <taxon>Lentitheciaceae</taxon>
        <taxon>Lentithecium</taxon>
    </lineage>
</organism>